<reference evidence="2 3" key="1">
    <citation type="submission" date="2016-10" db="EMBL/GenBank/DDBJ databases">
        <title>Genome sequence of the basidiomycete white-rot fungus Trametes pubescens.</title>
        <authorList>
            <person name="Makela M.R."/>
            <person name="Granchi Z."/>
            <person name="Peng M."/>
            <person name="De Vries R.P."/>
            <person name="Grigoriev I."/>
            <person name="Riley R."/>
            <person name="Hilden K."/>
        </authorList>
    </citation>
    <scope>NUCLEOTIDE SEQUENCE [LARGE SCALE GENOMIC DNA]</scope>
    <source>
        <strain evidence="2 3">FBCC735</strain>
    </source>
</reference>
<gene>
    <name evidence="2" type="ORF">TRAPUB_13543</name>
</gene>
<dbReference type="OMA" id="HILSALM"/>
<evidence type="ECO:0000313" key="2">
    <source>
        <dbReference type="EMBL" id="OJT09980.1"/>
    </source>
</evidence>
<accession>A0A1M2VR01</accession>
<evidence type="ECO:0000313" key="3">
    <source>
        <dbReference type="Proteomes" id="UP000184267"/>
    </source>
</evidence>
<dbReference type="Proteomes" id="UP000184267">
    <property type="component" value="Unassembled WGS sequence"/>
</dbReference>
<proteinExistence type="predicted"/>
<dbReference type="AlphaFoldDB" id="A0A1M2VR01"/>
<feature type="region of interest" description="Disordered" evidence="1">
    <location>
        <begin position="1"/>
        <end position="32"/>
    </location>
</feature>
<keyword evidence="3" id="KW-1185">Reference proteome</keyword>
<name>A0A1M2VR01_TRAPU</name>
<dbReference type="EMBL" id="MNAD01000853">
    <property type="protein sequence ID" value="OJT09980.1"/>
    <property type="molecule type" value="Genomic_DNA"/>
</dbReference>
<dbReference type="OrthoDB" id="10412838at2759"/>
<evidence type="ECO:0000256" key="1">
    <source>
        <dbReference type="SAM" id="MobiDB-lite"/>
    </source>
</evidence>
<protein>
    <submittedName>
        <fullName evidence="2">Uncharacterized protein</fullName>
    </submittedName>
</protein>
<sequence length="236" mass="25196">MDVDSIQKGTPDSPLPADRPIVDTSGNSGSPRLSLPRPALYVPGISAALWLAYLATSTSRPHGLNEELWSMAMLLSMQAIPLELGYQLAAKAAHSSVSLAVRALHILSALMAIACPLAFRALSYPCALLRYLEDSGAFARFVTHVKRDAVYVVLGLLLDGLASMLTRPISVGAVATSFLGGCIAGDAARGVLRLGLLDTVMEDPMRVAFVAAAASVPSYYDRLNIFWLTALYLKDY</sequence>
<organism evidence="2 3">
    <name type="scientific">Trametes pubescens</name>
    <name type="common">White-rot fungus</name>
    <dbReference type="NCBI Taxonomy" id="154538"/>
    <lineage>
        <taxon>Eukaryota</taxon>
        <taxon>Fungi</taxon>
        <taxon>Dikarya</taxon>
        <taxon>Basidiomycota</taxon>
        <taxon>Agaricomycotina</taxon>
        <taxon>Agaricomycetes</taxon>
        <taxon>Polyporales</taxon>
        <taxon>Polyporaceae</taxon>
        <taxon>Trametes</taxon>
    </lineage>
</organism>
<comment type="caution">
    <text evidence="2">The sequence shown here is derived from an EMBL/GenBank/DDBJ whole genome shotgun (WGS) entry which is preliminary data.</text>
</comment>